<reference evidence="2 3" key="1">
    <citation type="submission" date="2018-10" db="EMBL/GenBank/DDBJ databases">
        <title>Pan-genome distribution and transcriptional activeness of fungal secondary metabolism genes in Aspergillus section Fumigati.</title>
        <authorList>
            <person name="Takahashi H."/>
            <person name="Umemura M."/>
            <person name="Ninomiya A."/>
            <person name="Kusuya Y."/>
            <person name="Urayama S."/>
            <person name="Shimizu M."/>
            <person name="Watanabe A."/>
            <person name="Kamei K."/>
            <person name="Yaguchi T."/>
            <person name="Hagiwara D."/>
        </authorList>
    </citation>
    <scope>NUCLEOTIDE SEQUENCE [LARGE SCALE GENOMIC DNA]</scope>
    <source>
        <strain evidence="2 3">IFM 55266</strain>
    </source>
</reference>
<protein>
    <recommendedName>
        <fullName evidence="4">Secreted protein</fullName>
    </recommendedName>
</protein>
<accession>A0A9P3EQH8</accession>
<dbReference type="RefSeq" id="XP_043152372.1">
    <property type="nucleotide sequence ID" value="XM_043296437.1"/>
</dbReference>
<evidence type="ECO:0000313" key="3">
    <source>
        <dbReference type="Proteomes" id="UP001043456"/>
    </source>
</evidence>
<evidence type="ECO:0000256" key="1">
    <source>
        <dbReference type="SAM" id="SignalP"/>
    </source>
</evidence>
<feature type="signal peptide" evidence="1">
    <location>
        <begin position="1"/>
        <end position="22"/>
    </location>
</feature>
<dbReference type="AlphaFoldDB" id="A0A9P3EQH8"/>
<dbReference type="Proteomes" id="UP001043456">
    <property type="component" value="Unassembled WGS sequence"/>
</dbReference>
<dbReference type="EMBL" id="BHVY01000001">
    <property type="protein sequence ID" value="GIJ81625.1"/>
    <property type="molecule type" value="Genomic_DNA"/>
</dbReference>
<keyword evidence="1" id="KW-0732">Signal</keyword>
<dbReference type="GeneID" id="66998737"/>
<organism evidence="2 3">
    <name type="scientific">Aspergillus pseudoviridinutans</name>
    <dbReference type="NCBI Taxonomy" id="1517512"/>
    <lineage>
        <taxon>Eukaryota</taxon>
        <taxon>Fungi</taxon>
        <taxon>Dikarya</taxon>
        <taxon>Ascomycota</taxon>
        <taxon>Pezizomycotina</taxon>
        <taxon>Eurotiomycetes</taxon>
        <taxon>Eurotiomycetidae</taxon>
        <taxon>Eurotiales</taxon>
        <taxon>Aspergillaceae</taxon>
        <taxon>Aspergillus</taxon>
        <taxon>Aspergillus subgen. Fumigati</taxon>
    </lineage>
</organism>
<name>A0A9P3EQH8_9EURO</name>
<feature type="chain" id="PRO_5040506853" description="Secreted protein" evidence="1">
    <location>
        <begin position="23"/>
        <end position="149"/>
    </location>
</feature>
<sequence length="149" mass="16571">MQLTSAFVLLASFALCFQGSDALARSKLDQYTSDDCDGNWGDGKAYRSSRNIDIKPGTCVDINASTNSIWLGRGTGLVWRRKMTAYSESGCPANKRIDFLNEKDGYYKNRNGQVVPKGNCFPIDFMYVGAQGVDQTYQGRLLSVKFDSY</sequence>
<comment type="caution">
    <text evidence="2">The sequence shown here is derived from an EMBL/GenBank/DDBJ whole genome shotgun (WGS) entry which is preliminary data.</text>
</comment>
<proteinExistence type="predicted"/>
<gene>
    <name evidence="2" type="ORF">Asppvi_000124</name>
</gene>
<evidence type="ECO:0000313" key="2">
    <source>
        <dbReference type="EMBL" id="GIJ81625.1"/>
    </source>
</evidence>
<dbReference type="OrthoDB" id="4385162at2759"/>
<evidence type="ECO:0008006" key="4">
    <source>
        <dbReference type="Google" id="ProtNLM"/>
    </source>
</evidence>
<keyword evidence="3" id="KW-1185">Reference proteome</keyword>